<gene>
    <name evidence="1" type="ORF">IAE60_07880</name>
</gene>
<evidence type="ECO:0000313" key="1">
    <source>
        <dbReference type="EMBL" id="QNN79310.1"/>
    </source>
</evidence>
<sequence length="181" mass="20703">MEDRRYRLGHRQGDRWVAYRHAATFEAGDRVIAGMPSSDPGVLQSLVSLLRGPLRLLYVLHTPRGEAAAGRYESPEVSVEQTSLFIRRFSDFLAADGRFDLWVHSATDHATLVWDRHDQLFGYGPVDLFVSRLREMGFVAGRVEVPGQHEHHYRAEMDVHAADLLAAFDWRHSPLRPEDEQ</sequence>
<evidence type="ECO:0000313" key="2">
    <source>
        <dbReference type="Proteomes" id="UP000515838"/>
    </source>
</evidence>
<proteinExistence type="predicted"/>
<name>A0A7G9TGT5_PSEMX</name>
<dbReference type="AlphaFoldDB" id="A0A7G9TGT5"/>
<organism evidence="1 2">
    <name type="scientific">Pseudoxanthomonas mexicana</name>
    <dbReference type="NCBI Taxonomy" id="128785"/>
    <lineage>
        <taxon>Bacteria</taxon>
        <taxon>Pseudomonadati</taxon>
        <taxon>Pseudomonadota</taxon>
        <taxon>Gammaproteobacteria</taxon>
        <taxon>Lysobacterales</taxon>
        <taxon>Lysobacteraceae</taxon>
        <taxon>Pseudoxanthomonas</taxon>
    </lineage>
</organism>
<dbReference type="EMBL" id="CP060731">
    <property type="protein sequence ID" value="QNN79310.1"/>
    <property type="molecule type" value="Genomic_DNA"/>
</dbReference>
<accession>A0A7G9TGT5</accession>
<reference evidence="1 2" key="1">
    <citation type="submission" date="2020-08" db="EMBL/GenBank/DDBJ databases">
        <title>Streptomycin Non-resistant strain, P. mexicana.</title>
        <authorList>
            <person name="Ganesh-Kumar S."/>
            <person name="Zhe T."/>
            <person name="Yu Z."/>
            <person name="Min Y."/>
        </authorList>
    </citation>
    <scope>NUCLEOTIDE SEQUENCE [LARGE SCALE GENOMIC DNA]</scope>
    <source>
        <strain evidence="1 2">GTZY2</strain>
    </source>
</reference>
<dbReference type="Proteomes" id="UP000515838">
    <property type="component" value="Chromosome"/>
</dbReference>
<protein>
    <submittedName>
        <fullName evidence="1">Uncharacterized protein</fullName>
    </submittedName>
</protein>